<feature type="transmembrane region" description="Helical" evidence="1">
    <location>
        <begin position="123"/>
        <end position="145"/>
    </location>
</feature>
<feature type="transmembrane region" description="Helical" evidence="1">
    <location>
        <begin position="51"/>
        <end position="70"/>
    </location>
</feature>
<sequence length="149" mass="17447">MNVFLSCLFTFCDTNKKVFLHLLLAALTFMIELTGSSYIGYCPANPFLPKILKLSGRLATVVIVIRIIKVHWYYQQQDTPNLLFRCLFKFLDILFVLSFIKLVESLYTLEQSYGPPRYVYCDVFFYNFVWKVTSVSLPFVVFFVFKLGQ</sequence>
<accession>A0A8X6MS72</accession>
<dbReference type="EMBL" id="BMAW01050415">
    <property type="protein sequence ID" value="GFS75170.1"/>
    <property type="molecule type" value="Genomic_DNA"/>
</dbReference>
<keyword evidence="1" id="KW-0472">Membrane</keyword>
<proteinExistence type="predicted"/>
<feature type="transmembrane region" description="Helical" evidence="1">
    <location>
        <begin position="82"/>
        <end position="103"/>
    </location>
</feature>
<evidence type="ECO:0000256" key="1">
    <source>
        <dbReference type="SAM" id="Phobius"/>
    </source>
</evidence>
<dbReference type="Proteomes" id="UP000887013">
    <property type="component" value="Unassembled WGS sequence"/>
</dbReference>
<keyword evidence="1" id="KW-1133">Transmembrane helix</keyword>
<dbReference type="AlphaFoldDB" id="A0A8X6MS72"/>
<comment type="caution">
    <text evidence="2">The sequence shown here is derived from an EMBL/GenBank/DDBJ whole genome shotgun (WGS) entry which is preliminary data.</text>
</comment>
<protein>
    <submittedName>
        <fullName evidence="2">Uncharacterized protein</fullName>
    </submittedName>
</protein>
<evidence type="ECO:0000313" key="2">
    <source>
        <dbReference type="EMBL" id="GFS75170.1"/>
    </source>
</evidence>
<organism evidence="2 3">
    <name type="scientific">Nephila pilipes</name>
    <name type="common">Giant wood spider</name>
    <name type="synonym">Nephila maculata</name>
    <dbReference type="NCBI Taxonomy" id="299642"/>
    <lineage>
        <taxon>Eukaryota</taxon>
        <taxon>Metazoa</taxon>
        <taxon>Ecdysozoa</taxon>
        <taxon>Arthropoda</taxon>
        <taxon>Chelicerata</taxon>
        <taxon>Arachnida</taxon>
        <taxon>Araneae</taxon>
        <taxon>Araneomorphae</taxon>
        <taxon>Entelegynae</taxon>
        <taxon>Araneoidea</taxon>
        <taxon>Nephilidae</taxon>
        <taxon>Nephila</taxon>
    </lineage>
</organism>
<keyword evidence="3" id="KW-1185">Reference proteome</keyword>
<evidence type="ECO:0000313" key="3">
    <source>
        <dbReference type="Proteomes" id="UP000887013"/>
    </source>
</evidence>
<feature type="transmembrane region" description="Helical" evidence="1">
    <location>
        <begin position="18"/>
        <end position="39"/>
    </location>
</feature>
<reference evidence="2" key="1">
    <citation type="submission" date="2020-08" db="EMBL/GenBank/DDBJ databases">
        <title>Multicomponent nature underlies the extraordinary mechanical properties of spider dragline silk.</title>
        <authorList>
            <person name="Kono N."/>
            <person name="Nakamura H."/>
            <person name="Mori M."/>
            <person name="Yoshida Y."/>
            <person name="Ohtoshi R."/>
            <person name="Malay A.D."/>
            <person name="Moran D.A.P."/>
            <person name="Tomita M."/>
            <person name="Numata K."/>
            <person name="Arakawa K."/>
        </authorList>
    </citation>
    <scope>NUCLEOTIDE SEQUENCE</scope>
</reference>
<gene>
    <name evidence="2" type="ORF">NPIL_417471</name>
</gene>
<keyword evidence="1" id="KW-0812">Transmembrane</keyword>
<name>A0A8X6MS72_NEPPI</name>